<comment type="function">
    <text evidence="2">Catalyzes the phosphorylation of pyruvate to phosphoenolpyruvate.</text>
</comment>
<evidence type="ECO:0000256" key="2">
    <source>
        <dbReference type="ARBA" id="ARBA00002988"/>
    </source>
</evidence>
<dbReference type="STRING" id="596151.DesfrDRAFT_0637"/>
<evidence type="ECO:0000256" key="8">
    <source>
        <dbReference type="ARBA" id="ARBA00022723"/>
    </source>
</evidence>
<dbReference type="Pfam" id="PF00391">
    <property type="entry name" value="PEP-utilizers"/>
    <property type="match status" value="1"/>
</dbReference>
<evidence type="ECO:0000256" key="1">
    <source>
        <dbReference type="ARBA" id="ARBA00001946"/>
    </source>
</evidence>
<dbReference type="EC" id="2.7.9.2" evidence="5"/>
<feature type="domain" description="Pyruvate phosphate dikinase AMP/ATP-binding" evidence="16">
    <location>
        <begin position="198"/>
        <end position="500"/>
    </location>
</feature>
<dbReference type="Gene3D" id="3.30.1490.20">
    <property type="entry name" value="ATP-grasp fold, A domain"/>
    <property type="match status" value="1"/>
</dbReference>
<dbReference type="GO" id="GO:0046872">
    <property type="term" value="F:metal ion binding"/>
    <property type="evidence" value="ECO:0007669"/>
    <property type="project" value="UniProtKB-KW"/>
</dbReference>
<evidence type="ECO:0000256" key="14">
    <source>
        <dbReference type="ARBA" id="ARBA00047700"/>
    </source>
</evidence>
<evidence type="ECO:0000256" key="13">
    <source>
        <dbReference type="ARBA" id="ARBA00033470"/>
    </source>
</evidence>
<evidence type="ECO:0000256" key="5">
    <source>
        <dbReference type="ARBA" id="ARBA00011996"/>
    </source>
</evidence>
<dbReference type="GO" id="GO:0005524">
    <property type="term" value="F:ATP binding"/>
    <property type="evidence" value="ECO:0007669"/>
    <property type="project" value="UniProtKB-KW"/>
</dbReference>
<keyword evidence="9" id="KW-0547">Nucleotide-binding</keyword>
<evidence type="ECO:0000313" key="18">
    <source>
        <dbReference type="Proteomes" id="UP000006250"/>
    </source>
</evidence>
<keyword evidence="7 17" id="KW-0808">Transferase</keyword>
<evidence type="ECO:0000256" key="9">
    <source>
        <dbReference type="ARBA" id="ARBA00022741"/>
    </source>
</evidence>
<comment type="catalytic activity">
    <reaction evidence="14">
        <text>pyruvate + ATP + H2O = phosphoenolpyruvate + AMP + phosphate + 2 H(+)</text>
        <dbReference type="Rhea" id="RHEA:11364"/>
        <dbReference type="ChEBI" id="CHEBI:15361"/>
        <dbReference type="ChEBI" id="CHEBI:15377"/>
        <dbReference type="ChEBI" id="CHEBI:15378"/>
        <dbReference type="ChEBI" id="CHEBI:30616"/>
        <dbReference type="ChEBI" id="CHEBI:43474"/>
        <dbReference type="ChEBI" id="CHEBI:58702"/>
        <dbReference type="ChEBI" id="CHEBI:456215"/>
        <dbReference type="EC" id="2.7.9.2"/>
    </reaction>
</comment>
<dbReference type="Pfam" id="PF01326">
    <property type="entry name" value="PPDK_N"/>
    <property type="match status" value="1"/>
</dbReference>
<evidence type="ECO:0000256" key="6">
    <source>
        <dbReference type="ARBA" id="ARBA00021623"/>
    </source>
</evidence>
<keyword evidence="18" id="KW-1185">Reference proteome</keyword>
<accession>E1JSP8</accession>
<evidence type="ECO:0000256" key="12">
    <source>
        <dbReference type="ARBA" id="ARBA00022842"/>
    </source>
</evidence>
<dbReference type="GO" id="GO:0008986">
    <property type="term" value="F:pyruvate, water dikinase activity"/>
    <property type="evidence" value="ECO:0007669"/>
    <property type="project" value="UniProtKB-EC"/>
</dbReference>
<dbReference type="InterPro" id="IPR008279">
    <property type="entry name" value="PEP-util_enz_mobile_dom"/>
</dbReference>
<comment type="caution">
    <text evidence="17">The sequence shown here is derived from an EMBL/GenBank/DDBJ whole genome shotgun (WGS) entry which is preliminary data.</text>
</comment>
<reference evidence="17 18" key="1">
    <citation type="submission" date="2010-08" db="EMBL/GenBank/DDBJ databases">
        <title>The draft genome of Desulfovibrio fructosovorans JJ.</title>
        <authorList>
            <consortium name="US DOE Joint Genome Institute (JGI-PGF)"/>
            <person name="Lucas S."/>
            <person name="Copeland A."/>
            <person name="Lapidus A."/>
            <person name="Cheng J.-F."/>
            <person name="Bruce D."/>
            <person name="Goodwin L."/>
            <person name="Pitluck S."/>
            <person name="Land M.L."/>
            <person name="Hauser L."/>
            <person name="Chang Y.-J."/>
            <person name="Jeffries C."/>
            <person name="Wall J.D."/>
            <person name="Stahl D.A."/>
            <person name="Arkin A.P."/>
            <person name="Dehal P."/>
            <person name="Stolyar S.M."/>
            <person name="Hazen T.C."/>
            <person name="Woyke T.J."/>
        </authorList>
    </citation>
    <scope>NUCLEOTIDE SEQUENCE [LARGE SCALE GENOMIC DNA]</scope>
    <source>
        <strain evidence="17 18">JJ</strain>
    </source>
</reference>
<gene>
    <name evidence="17" type="ORF">DesfrDRAFT_0637</name>
</gene>
<dbReference type="PANTHER" id="PTHR43030">
    <property type="entry name" value="PHOSPHOENOLPYRUVATE SYNTHASE"/>
    <property type="match status" value="1"/>
</dbReference>
<evidence type="ECO:0000256" key="7">
    <source>
        <dbReference type="ARBA" id="ARBA00022679"/>
    </source>
</evidence>
<keyword evidence="11" id="KW-0067">ATP-binding</keyword>
<comment type="pathway">
    <text evidence="3">Carbohydrate biosynthesis; gluconeogenesis.</text>
</comment>
<keyword evidence="10 17" id="KW-0418">Kinase</keyword>
<comment type="similarity">
    <text evidence="4">Belongs to the PEP-utilizing enzyme family.</text>
</comment>
<evidence type="ECO:0000256" key="3">
    <source>
        <dbReference type="ARBA" id="ARBA00004742"/>
    </source>
</evidence>
<dbReference type="InterPro" id="IPR013815">
    <property type="entry name" value="ATP_grasp_subdomain_1"/>
</dbReference>
<feature type="domain" description="PEP-utilising enzyme mobile" evidence="15">
    <location>
        <begin position="548"/>
        <end position="617"/>
    </location>
</feature>
<dbReference type="SUPFAM" id="SSF52009">
    <property type="entry name" value="Phosphohistidine domain"/>
    <property type="match status" value="1"/>
</dbReference>
<evidence type="ECO:0000259" key="15">
    <source>
        <dbReference type="Pfam" id="PF00391"/>
    </source>
</evidence>
<dbReference type="UniPathway" id="UPA00138"/>
<keyword evidence="8" id="KW-0479">Metal-binding</keyword>
<dbReference type="eggNOG" id="COG0574">
    <property type="taxonomic scope" value="Bacteria"/>
</dbReference>
<keyword evidence="17" id="KW-0670">Pyruvate</keyword>
<keyword evidence="12" id="KW-0460">Magnesium</keyword>
<dbReference type="Proteomes" id="UP000006250">
    <property type="component" value="Unassembled WGS sequence"/>
</dbReference>
<organism evidence="17 18">
    <name type="scientific">Solidesulfovibrio fructosivorans JJ]</name>
    <dbReference type="NCBI Taxonomy" id="596151"/>
    <lineage>
        <taxon>Bacteria</taxon>
        <taxon>Pseudomonadati</taxon>
        <taxon>Thermodesulfobacteriota</taxon>
        <taxon>Desulfovibrionia</taxon>
        <taxon>Desulfovibrionales</taxon>
        <taxon>Desulfovibrionaceae</taxon>
        <taxon>Solidesulfovibrio</taxon>
    </lineage>
</organism>
<dbReference type="GO" id="GO:0006094">
    <property type="term" value="P:gluconeogenesis"/>
    <property type="evidence" value="ECO:0007669"/>
    <property type="project" value="UniProtKB-UniPathway"/>
</dbReference>
<dbReference type="InterPro" id="IPR036637">
    <property type="entry name" value="Phosphohistidine_dom_sf"/>
</dbReference>
<evidence type="ECO:0000256" key="11">
    <source>
        <dbReference type="ARBA" id="ARBA00022840"/>
    </source>
</evidence>
<protein>
    <recommendedName>
        <fullName evidence="6">Phosphoenolpyruvate synthase</fullName>
        <ecNumber evidence="5">2.7.9.2</ecNumber>
    </recommendedName>
    <alternativeName>
        <fullName evidence="13">Pyruvate, water dikinase</fullName>
    </alternativeName>
</protein>
<dbReference type="InterPro" id="IPR002192">
    <property type="entry name" value="PPDK_AMP/ATP-bd"/>
</dbReference>
<dbReference type="Gene3D" id="3.50.30.10">
    <property type="entry name" value="Phosphohistidine domain"/>
    <property type="match status" value="1"/>
</dbReference>
<dbReference type="eggNOG" id="COG3848">
    <property type="taxonomic scope" value="Bacteria"/>
</dbReference>
<comment type="cofactor">
    <cofactor evidence="1">
        <name>Mg(2+)</name>
        <dbReference type="ChEBI" id="CHEBI:18420"/>
    </cofactor>
</comment>
<evidence type="ECO:0000256" key="4">
    <source>
        <dbReference type="ARBA" id="ARBA00007837"/>
    </source>
</evidence>
<dbReference type="PANTHER" id="PTHR43030:SF1">
    <property type="entry name" value="PHOSPHOENOLPYRUVATE SYNTHASE"/>
    <property type="match status" value="1"/>
</dbReference>
<dbReference type="InterPro" id="IPR006319">
    <property type="entry name" value="PEP_synth"/>
</dbReference>
<dbReference type="AlphaFoldDB" id="E1JSP8"/>
<proteinExistence type="inferred from homology"/>
<evidence type="ECO:0000256" key="10">
    <source>
        <dbReference type="ARBA" id="ARBA00022777"/>
    </source>
</evidence>
<dbReference type="EMBL" id="AECZ01000003">
    <property type="protein sequence ID" value="EFL52531.1"/>
    <property type="molecule type" value="Genomic_DNA"/>
</dbReference>
<name>E1JSP8_SOLFR</name>
<sequence length="947" mass="102785">MKGVQGREPFCEKGSPVPPEAFSLPLARAALPSLFQNGTWLVKRKMPIRPGIRLCGGDVFGTIKRVLAGLFSGGEPEDASAESGEAIQAEFKRRYHHFKLLLTANKKALEIMSEMEEALHGRRTFGMSFIRAHSTAVSVNVYKMVEHLNAIAPDTYAVLYARLKDIQRGIGECLQQNAPEGSEALVVPFAKAGRHMADAVGGKVAGLGEIVRRTGLPVPPGFAVTARAYHRLMEENDLVDEVNRLLQTAGPDDQANLLILSSRIRNAITEAKVPDDVARAIKGAYKELCAPFGRELPVSLRSSALGEDEAGQTFAGQFSSKLNVSGEDILTSYKEVLASKYSPQAMTYRLSRGIPDEDVAMCVGVMAMVDAASGGVIYSRNPLDIRDNAIHIHSAFGLPKSVVDGSVATDEFVISRDEPPRLVARHIRDKDQVFVCLPGEGVCRTETAGERAGEPSISDAQALELGRAAVALETMYGAPVDVEWALDTAGKIQFLQCRELVQLPGGGDGDAPRRVHGETLAAGGATASPGVGSGPVFVVRREADLLRFPRGGVLVSIEAPPRYASIIDRVAAIVTEKGGAAGHLANVAREFRVPALMGLAGATRLLVPEAVVTVDADGRAVYPGLVRELVEAAAVAREPAPERVTPMHAILRRVMDRITPLYLIDPNVPAFAPENCRTLHDVTRFCHEKSVTEMFAFGQEFHFSKRAAKQLKYKGTAMKWWFLNLDDGFTHDVTGKYVKLEEICCIPVGALWDGIVAVPWEGPPPVDGRGLLSIIAQASTNPQLETATHSSFAERNYFMISSNYMCLSSRFGFHFCTVEALVGERPQENYVSFQFKGGAAEYSRRRRRAEFVAEILEVRGFAVEVNEDASFARLGGGAVPEMLTALMVVGYMLMHTRQLDMIMHNEPLVQSYKRKILADLETVVGLPGHVMPACQISEADAEAQTSV</sequence>
<evidence type="ECO:0000313" key="17">
    <source>
        <dbReference type="EMBL" id="EFL52531.1"/>
    </source>
</evidence>
<evidence type="ECO:0000259" key="16">
    <source>
        <dbReference type="Pfam" id="PF01326"/>
    </source>
</evidence>
<dbReference type="SUPFAM" id="SSF56059">
    <property type="entry name" value="Glutathione synthetase ATP-binding domain-like"/>
    <property type="match status" value="1"/>
</dbReference>
<dbReference type="Gene3D" id="3.30.470.20">
    <property type="entry name" value="ATP-grasp fold, B domain"/>
    <property type="match status" value="1"/>
</dbReference>